<feature type="disulfide bond" evidence="9">
    <location>
        <begin position="293"/>
        <end position="303"/>
    </location>
</feature>
<keyword evidence="12" id="KW-1185">Reference proteome</keyword>
<dbReference type="InterPro" id="IPR001190">
    <property type="entry name" value="SRCR"/>
</dbReference>
<dbReference type="PRINTS" id="PR00258">
    <property type="entry name" value="SPERACTRCPTR"/>
</dbReference>
<dbReference type="InterPro" id="IPR036772">
    <property type="entry name" value="SRCR-like_dom_sf"/>
</dbReference>
<dbReference type="SUPFAM" id="SSF56487">
    <property type="entry name" value="SRCR-like"/>
    <property type="match status" value="6"/>
</dbReference>
<keyword evidence="2" id="KW-0812">Transmembrane</keyword>
<evidence type="ECO:0000256" key="9">
    <source>
        <dbReference type="PROSITE-ProRule" id="PRU00196"/>
    </source>
</evidence>
<keyword evidence="5" id="KW-1133">Transmembrane helix</keyword>
<gene>
    <name evidence="11" type="ORF">HOLleu_33799</name>
</gene>
<feature type="disulfide bond" evidence="9">
    <location>
        <begin position="159"/>
        <end position="220"/>
    </location>
</feature>
<dbReference type="OrthoDB" id="536948at2759"/>
<comment type="caution">
    <text evidence="9">Lacks conserved residue(s) required for the propagation of feature annotation.</text>
</comment>
<feature type="disulfide bond" evidence="9">
    <location>
        <begin position="395"/>
        <end position="405"/>
    </location>
</feature>
<evidence type="ECO:0000256" key="4">
    <source>
        <dbReference type="ARBA" id="ARBA00022737"/>
    </source>
</evidence>
<dbReference type="EMBL" id="JAIZAY010000017">
    <property type="protein sequence ID" value="KAJ8026065.1"/>
    <property type="molecule type" value="Genomic_DNA"/>
</dbReference>
<feature type="disulfide bond" evidence="9">
    <location>
        <begin position="146"/>
        <end position="210"/>
    </location>
</feature>
<feature type="disulfide bond" evidence="9">
    <location>
        <begin position="86"/>
        <end position="96"/>
    </location>
</feature>
<dbReference type="SMART" id="SM00202">
    <property type="entry name" value="SR"/>
    <property type="match status" value="6"/>
</dbReference>
<dbReference type="GO" id="GO:0016020">
    <property type="term" value="C:membrane"/>
    <property type="evidence" value="ECO:0007669"/>
    <property type="project" value="UniProtKB-SubCell"/>
</dbReference>
<keyword evidence="3" id="KW-0732">Signal</keyword>
<dbReference type="PANTHER" id="PTHR48071:SF28">
    <property type="entry name" value="SRCR DOMAIN-CONTAINING PROTEIN"/>
    <property type="match status" value="1"/>
</dbReference>
<evidence type="ECO:0000256" key="8">
    <source>
        <dbReference type="ARBA" id="ARBA00023180"/>
    </source>
</evidence>
<dbReference type="FunFam" id="3.10.250.10:FF:000001">
    <property type="entry name" value="Lysyl oxidase 4 isoform X1"/>
    <property type="match status" value="3"/>
</dbReference>
<feature type="disulfide bond" evidence="9">
    <location>
        <begin position="192"/>
        <end position="202"/>
    </location>
</feature>
<keyword evidence="8" id="KW-0325">Glycoprotein</keyword>
<evidence type="ECO:0000256" key="7">
    <source>
        <dbReference type="ARBA" id="ARBA00023157"/>
    </source>
</evidence>
<feature type="disulfide bond" evidence="9">
    <location>
        <begin position="606"/>
        <end position="616"/>
    </location>
</feature>
<dbReference type="AlphaFoldDB" id="A0A9Q0YPA2"/>
<keyword evidence="6" id="KW-0472">Membrane</keyword>
<evidence type="ECO:0000256" key="6">
    <source>
        <dbReference type="ARBA" id="ARBA00023136"/>
    </source>
</evidence>
<proteinExistence type="predicted"/>
<evidence type="ECO:0000256" key="2">
    <source>
        <dbReference type="ARBA" id="ARBA00022692"/>
    </source>
</evidence>
<evidence type="ECO:0000313" key="11">
    <source>
        <dbReference type="EMBL" id="KAJ8026065.1"/>
    </source>
</evidence>
<dbReference type="Pfam" id="PF00530">
    <property type="entry name" value="SRCR"/>
    <property type="match status" value="6"/>
</dbReference>
<comment type="caution">
    <text evidence="11">The sequence shown here is derived from an EMBL/GenBank/DDBJ whole genome shotgun (WGS) entry which is preliminary data.</text>
</comment>
<feature type="domain" description="SRCR" evidence="10">
    <location>
        <begin position="539"/>
        <end position="639"/>
    </location>
</feature>
<keyword evidence="7 9" id="KW-1015">Disulfide bond</keyword>
<dbReference type="PROSITE" id="PS50287">
    <property type="entry name" value="SRCR_2"/>
    <property type="match status" value="6"/>
</dbReference>
<organism evidence="11 12">
    <name type="scientific">Holothuria leucospilota</name>
    <name type="common">Black long sea cucumber</name>
    <name type="synonym">Mertensiothuria leucospilota</name>
    <dbReference type="NCBI Taxonomy" id="206669"/>
    <lineage>
        <taxon>Eukaryota</taxon>
        <taxon>Metazoa</taxon>
        <taxon>Echinodermata</taxon>
        <taxon>Eleutherozoa</taxon>
        <taxon>Echinozoa</taxon>
        <taxon>Holothuroidea</taxon>
        <taxon>Aspidochirotacea</taxon>
        <taxon>Aspidochirotida</taxon>
        <taxon>Holothuriidae</taxon>
        <taxon>Holothuria</taxon>
    </lineage>
</organism>
<reference evidence="11" key="1">
    <citation type="submission" date="2021-10" db="EMBL/GenBank/DDBJ databases">
        <title>Tropical sea cucumber genome reveals ecological adaptation and Cuvierian tubules defense mechanism.</title>
        <authorList>
            <person name="Chen T."/>
        </authorList>
    </citation>
    <scope>NUCLEOTIDE SEQUENCE</scope>
    <source>
        <strain evidence="11">Nanhai2018</strain>
        <tissue evidence="11">Muscle</tissue>
    </source>
</reference>
<evidence type="ECO:0000259" key="10">
    <source>
        <dbReference type="PROSITE" id="PS50287"/>
    </source>
</evidence>
<dbReference type="FunFam" id="3.10.250.10:FF:000016">
    <property type="entry name" value="Scavenger receptor cysteine-rich protein type 12"/>
    <property type="match status" value="3"/>
</dbReference>
<evidence type="ECO:0000256" key="5">
    <source>
        <dbReference type="ARBA" id="ARBA00022989"/>
    </source>
</evidence>
<evidence type="ECO:0000256" key="3">
    <source>
        <dbReference type="ARBA" id="ARBA00022729"/>
    </source>
</evidence>
<evidence type="ECO:0000256" key="1">
    <source>
        <dbReference type="ARBA" id="ARBA00004167"/>
    </source>
</evidence>
<dbReference type="PANTHER" id="PTHR48071">
    <property type="entry name" value="SRCR DOMAIN-CONTAINING PROTEIN"/>
    <property type="match status" value="1"/>
</dbReference>
<accession>A0A9Q0YPA2</accession>
<feature type="domain" description="SRCR" evidence="10">
    <location>
        <begin position="18"/>
        <end position="115"/>
    </location>
</feature>
<dbReference type="Gene3D" id="3.10.250.10">
    <property type="entry name" value="SRCR-like domain"/>
    <property type="match status" value="6"/>
</dbReference>
<evidence type="ECO:0000313" key="12">
    <source>
        <dbReference type="Proteomes" id="UP001152320"/>
    </source>
</evidence>
<feature type="domain" description="SRCR" evidence="10">
    <location>
        <begin position="122"/>
        <end position="221"/>
    </location>
</feature>
<sequence length="650" mass="71389">MKQLVSKIGITLFAEGTIRLTNGNDTFGRVEIFLDNQWGTICDDGWEFIDAIVVCRQLGFKTANIATSGHFPDNAPGVIHFENLNCHGNEESILECRFRTNHDCSDFEAVDVGCKGYEHGDLRLVDGNATTGLIQIFLNGQRGGICSDGWNLESANVTCHQLGFNDVTYLSEEEESLGDNKRELFYLNNVKCTGNETALIDCYFTKSENCSGNTYAGVVCLLYQEGDLRLEDGSETSGRIEVYLNGNWGTICDDGWDYTATFVVCRQLGFKDAVRYFTDGRGAGFIHFDEVHCLGYEKSVLDCNYTIAHDCTVHEDVGVSCVTYDEGDIRLNGENYTSGLVEILIGNQWGYICGDEWDFAEAEVVCRQLNFDGVASVRQESSELDHVVHFRGFDCNGSESSILDCNRLPGKDCKENTIAAVSCIPFEEGQIRLADGPDKYAGRVEIFSRGTWGTICDDQWDLIDGNVVCRELNYGSAILHTVASIPFGPGAGAIHLRVVNCHGNETYLTSCNSMDTFCSHDEDAGVVCELSSFITEFPVRLVGGLAGQYSGRVEVFIGDQWRTVCGEKWDMKGANVVCTQLGYGWALNAGQERRENATIALFRIVCQGNETSLSQCDYPSIGVPHYGCLSGEEAVVVCSAGKSSPAHLVC</sequence>
<feature type="domain" description="SRCR" evidence="10">
    <location>
        <begin position="431"/>
        <end position="529"/>
    </location>
</feature>
<comment type="subcellular location">
    <subcellularLocation>
        <location evidence="1">Membrane</location>
        <topology evidence="1">Single-pass membrane protein</topology>
    </subcellularLocation>
</comment>
<keyword evidence="4" id="KW-0677">Repeat</keyword>
<name>A0A9Q0YPA2_HOLLE</name>
<feature type="disulfide bond" evidence="9">
    <location>
        <begin position="501"/>
        <end position="511"/>
    </location>
</feature>
<feature type="domain" description="SRCR" evidence="10">
    <location>
        <begin position="228"/>
        <end position="322"/>
    </location>
</feature>
<feature type="domain" description="SRCR" evidence="10">
    <location>
        <begin position="329"/>
        <end position="424"/>
    </location>
</feature>
<dbReference type="Proteomes" id="UP001152320">
    <property type="component" value="Chromosome 17"/>
</dbReference>
<protein>
    <submittedName>
        <fullName evidence="11">Deleted in malignant brain tumors 1 protein</fullName>
    </submittedName>
</protein>
<dbReference type="PROSITE" id="PS00420">
    <property type="entry name" value="SRCR_1"/>
    <property type="match status" value="1"/>
</dbReference>